<feature type="region of interest" description="Disordered" evidence="1">
    <location>
        <begin position="80"/>
        <end position="99"/>
    </location>
</feature>
<dbReference type="Pfam" id="PF09903">
    <property type="entry name" value="DUF2130"/>
    <property type="match status" value="1"/>
</dbReference>
<name>A0A1G1VPV6_9BACT</name>
<evidence type="ECO:0000256" key="1">
    <source>
        <dbReference type="SAM" id="MobiDB-lite"/>
    </source>
</evidence>
<protein>
    <recommendedName>
        <fullName evidence="4">DUF2130 domain-containing protein</fullName>
    </recommendedName>
</protein>
<sequence>MATTITCPHCHKHFPIDEAIKHELEEKIFQETQAKHQEEINRLKKEKEELAESKEKELEEAKKQIKESVGKEAFDKARREFEDKIQADKEEAEAQEKQNKELREQIKELLKQFRGLKDEKDKLGIEYEKKLLEDQDKIKQTAKREAQEELGLRIAEKDKKLQDAQEQILELQRKMQQGSQQLQGEVQELELEKLLAAEFPSDEVIEVKKGKLGADVIEKVMTTYGTSCGIIVWESKRTQKWTPIWIAKLKTDKRDLKGDIGVIVTADLPKSIESFGFLDGVWVCNLKTVLSLAFALRQQLIRIRQVEKASEGKVTKAEVVYNYLISNEFVQRIEVWVEYFKNRRDEIDKEKAYYTKKWNKEEKEIALVLQNTAGIYGDLQGLIGNALPKVPYLELPEEIETAKKS</sequence>
<dbReference type="InterPro" id="IPR019219">
    <property type="entry name" value="DUF2130"/>
</dbReference>
<dbReference type="AlphaFoldDB" id="A0A1G1VPV6"/>
<accession>A0A1G1VPV6</accession>
<evidence type="ECO:0008006" key="4">
    <source>
        <dbReference type="Google" id="ProtNLM"/>
    </source>
</evidence>
<organism evidence="2 3">
    <name type="scientific">Candidatus Chisholmbacteria bacterium RIFCSPHIGHO2_01_FULL_49_18</name>
    <dbReference type="NCBI Taxonomy" id="1797590"/>
    <lineage>
        <taxon>Bacteria</taxon>
        <taxon>Candidatus Chisholmiibacteriota</taxon>
    </lineage>
</organism>
<dbReference type="Proteomes" id="UP000179069">
    <property type="component" value="Unassembled WGS sequence"/>
</dbReference>
<proteinExistence type="predicted"/>
<reference evidence="2 3" key="1">
    <citation type="journal article" date="2016" name="Nat. Commun.">
        <title>Thousands of microbial genomes shed light on interconnected biogeochemical processes in an aquifer system.</title>
        <authorList>
            <person name="Anantharaman K."/>
            <person name="Brown C.T."/>
            <person name="Hug L.A."/>
            <person name="Sharon I."/>
            <person name="Castelle C.J."/>
            <person name="Probst A.J."/>
            <person name="Thomas B.C."/>
            <person name="Singh A."/>
            <person name="Wilkins M.J."/>
            <person name="Karaoz U."/>
            <person name="Brodie E.L."/>
            <person name="Williams K.H."/>
            <person name="Hubbard S.S."/>
            <person name="Banfield J.F."/>
        </authorList>
    </citation>
    <scope>NUCLEOTIDE SEQUENCE [LARGE SCALE GENOMIC DNA]</scope>
</reference>
<dbReference type="EMBL" id="MHCI01000001">
    <property type="protein sequence ID" value="OGY17438.1"/>
    <property type="molecule type" value="Genomic_DNA"/>
</dbReference>
<evidence type="ECO:0000313" key="3">
    <source>
        <dbReference type="Proteomes" id="UP000179069"/>
    </source>
</evidence>
<evidence type="ECO:0000313" key="2">
    <source>
        <dbReference type="EMBL" id="OGY17438.1"/>
    </source>
</evidence>
<comment type="caution">
    <text evidence="2">The sequence shown here is derived from an EMBL/GenBank/DDBJ whole genome shotgun (WGS) entry which is preliminary data.</text>
</comment>
<gene>
    <name evidence="2" type="ORF">A2785_01180</name>
</gene>